<feature type="transmembrane region" description="Helical" evidence="1">
    <location>
        <begin position="6"/>
        <end position="28"/>
    </location>
</feature>
<evidence type="ECO:0000313" key="4">
    <source>
        <dbReference type="Proteomes" id="UP000799428"/>
    </source>
</evidence>
<proteinExistence type="predicted"/>
<evidence type="ECO:0000256" key="1">
    <source>
        <dbReference type="SAM" id="Phobius"/>
    </source>
</evidence>
<dbReference type="PANTHER" id="PTHR35395:SF1">
    <property type="entry name" value="DUF6536 DOMAIN-CONTAINING PROTEIN"/>
    <property type="match status" value="1"/>
</dbReference>
<accession>A0A6G1K978</accession>
<feature type="transmembrane region" description="Helical" evidence="1">
    <location>
        <begin position="376"/>
        <end position="395"/>
    </location>
</feature>
<feature type="transmembrane region" description="Helical" evidence="1">
    <location>
        <begin position="563"/>
        <end position="585"/>
    </location>
</feature>
<gene>
    <name evidence="3" type="ORF">K504DRAFT_353366</name>
</gene>
<feature type="non-terminal residue" evidence="3">
    <location>
        <position position="655"/>
    </location>
</feature>
<dbReference type="PANTHER" id="PTHR35395">
    <property type="entry name" value="DUF6536 DOMAIN-CONTAINING PROTEIN"/>
    <property type="match status" value="1"/>
</dbReference>
<evidence type="ECO:0000313" key="3">
    <source>
        <dbReference type="EMBL" id="KAF2709364.1"/>
    </source>
</evidence>
<feature type="non-terminal residue" evidence="3">
    <location>
        <position position="1"/>
    </location>
</feature>
<name>A0A6G1K978_9PLEO</name>
<reference evidence="3" key="1">
    <citation type="journal article" date="2020" name="Stud. Mycol.">
        <title>101 Dothideomycetes genomes: a test case for predicting lifestyles and emergence of pathogens.</title>
        <authorList>
            <person name="Haridas S."/>
            <person name="Albert R."/>
            <person name="Binder M."/>
            <person name="Bloem J."/>
            <person name="Labutti K."/>
            <person name="Salamov A."/>
            <person name="Andreopoulos B."/>
            <person name="Baker S."/>
            <person name="Barry K."/>
            <person name="Bills G."/>
            <person name="Bluhm B."/>
            <person name="Cannon C."/>
            <person name="Castanera R."/>
            <person name="Culley D."/>
            <person name="Daum C."/>
            <person name="Ezra D."/>
            <person name="Gonzalez J."/>
            <person name="Henrissat B."/>
            <person name="Kuo A."/>
            <person name="Liang C."/>
            <person name="Lipzen A."/>
            <person name="Lutzoni F."/>
            <person name="Magnuson J."/>
            <person name="Mondo S."/>
            <person name="Nolan M."/>
            <person name="Ohm R."/>
            <person name="Pangilinan J."/>
            <person name="Park H.-J."/>
            <person name="Ramirez L."/>
            <person name="Alfaro M."/>
            <person name="Sun H."/>
            <person name="Tritt A."/>
            <person name="Yoshinaga Y."/>
            <person name="Zwiers L.-H."/>
            <person name="Turgeon B."/>
            <person name="Goodwin S."/>
            <person name="Spatafora J."/>
            <person name="Crous P."/>
            <person name="Grigoriev I."/>
        </authorList>
    </citation>
    <scope>NUCLEOTIDE SEQUENCE</scope>
    <source>
        <strain evidence="3">CBS 279.74</strain>
    </source>
</reference>
<dbReference type="EMBL" id="MU005770">
    <property type="protein sequence ID" value="KAF2709364.1"/>
    <property type="molecule type" value="Genomic_DNA"/>
</dbReference>
<keyword evidence="4" id="KW-1185">Reference proteome</keyword>
<dbReference type="Proteomes" id="UP000799428">
    <property type="component" value="Unassembled WGS sequence"/>
</dbReference>
<feature type="transmembrane region" description="Helical" evidence="1">
    <location>
        <begin position="288"/>
        <end position="309"/>
    </location>
</feature>
<sequence length="655" mass="72507">WRFGVFTCAACTFAVFLINLIVTIWAALRYGSNNGQQVLFEGDCGRAGRLNTTLHVGINILGSVLLSSSNYCMQCLSAPTRKEVDKAHAKEQWLDIGILSTRNLRGISRKRVAMWWILAVSSLPLHLFYNSVVFSSIVSNWTWPVSVNPAFVASGPSDNFTTFDGCEVSSTMMEELRKLHSRGELERLDNLECINAYARQYQTRGNVLLVSESSNSSGLDQLISFYSGCGGHGKWVCSCSGPNSPPCDMDPTINELRSDPTSWSPMKFPVSYCLSERAPERCKVQSSLHLAIVVIVLNLVKAFVMFILATQTKETPFMTVGDAIASYIEEPDYETRDMCLASRAELKKQQAFWIKGSRPFEPKRERLFASASTTRWAFCVVIYVLVLATIGGLLGRGVHIIRRDFQGGWDFIWKIGVGKASAVTTIDYSLPTATRGTAGLLSNVLIANSPQPILSCIYFMYNGLFTAMSGTLEWESFAQNRKGLRVSGDAVGNQRSTYFLSLPYRFGIPLVALSSVLHWLVSQAIFLVNIDNRAYRLSTDAWESYEPEFDYESESNYEFSCGYSPLAIIFTLIVGFLMTVGLVGFGSFTFKRTMPVVANCSAAIAAACHIPAEHIEKGTSGLKVQWGVTGYDENGIGHCSFSHLPVEIPLEGQMY</sequence>
<dbReference type="Pfam" id="PF20163">
    <property type="entry name" value="DUF6536"/>
    <property type="match status" value="1"/>
</dbReference>
<feature type="domain" description="DUF6536" evidence="2">
    <location>
        <begin position="1"/>
        <end position="152"/>
    </location>
</feature>
<dbReference type="OrthoDB" id="5429634at2759"/>
<keyword evidence="1" id="KW-0812">Transmembrane</keyword>
<feature type="transmembrane region" description="Helical" evidence="1">
    <location>
        <begin position="112"/>
        <end position="129"/>
    </location>
</feature>
<keyword evidence="1" id="KW-1133">Transmembrane helix</keyword>
<feature type="transmembrane region" description="Helical" evidence="1">
    <location>
        <begin position="506"/>
        <end position="528"/>
    </location>
</feature>
<protein>
    <recommendedName>
        <fullName evidence="2">DUF6536 domain-containing protein</fullName>
    </recommendedName>
</protein>
<organism evidence="3 4">
    <name type="scientific">Pleomassaria siparia CBS 279.74</name>
    <dbReference type="NCBI Taxonomy" id="1314801"/>
    <lineage>
        <taxon>Eukaryota</taxon>
        <taxon>Fungi</taxon>
        <taxon>Dikarya</taxon>
        <taxon>Ascomycota</taxon>
        <taxon>Pezizomycotina</taxon>
        <taxon>Dothideomycetes</taxon>
        <taxon>Pleosporomycetidae</taxon>
        <taxon>Pleosporales</taxon>
        <taxon>Pleomassariaceae</taxon>
        <taxon>Pleomassaria</taxon>
    </lineage>
</organism>
<evidence type="ECO:0000259" key="2">
    <source>
        <dbReference type="Pfam" id="PF20163"/>
    </source>
</evidence>
<dbReference type="AlphaFoldDB" id="A0A6G1K978"/>
<keyword evidence="1" id="KW-0472">Membrane</keyword>
<dbReference type="InterPro" id="IPR046623">
    <property type="entry name" value="DUF6536"/>
</dbReference>